<feature type="coiled-coil region" evidence="6">
    <location>
        <begin position="389"/>
        <end position="452"/>
    </location>
</feature>
<dbReference type="AlphaFoldDB" id="A0A848CVP7"/>
<dbReference type="InterPro" id="IPR025827">
    <property type="entry name" value="Zn_ribbon_recom_dom"/>
</dbReference>
<dbReference type="GO" id="GO:0015074">
    <property type="term" value="P:DNA integration"/>
    <property type="evidence" value="ECO:0007669"/>
    <property type="project" value="UniProtKB-KW"/>
</dbReference>
<dbReference type="PROSITE" id="PS51737">
    <property type="entry name" value="RECOMBINASE_DNA_BIND"/>
    <property type="match status" value="1"/>
</dbReference>
<sequence length="502" mass="58991">MIGMYARVSTEEQARNGFSLKDQIRECQKKVGTDEYKQYIDEGISGEFLDRPALSQLRQDVRDGLITKIVCLDPDRLSRKLMHQLLITEEFDRRGIQLIFVNGEYARTPEGQLFYSMRGAIAEFEKAKINERMSRGRREKARQGRVLRDFQVYGYSYDKENEQMVINEEEAAIVRLIFDLFTKPGKVQGMNGIALYLTKEGIPTKRGKGIWHRQVVRQILMNEAYIGQFYQNRWNTEGMLGNKHKSKEERIPMKERPREEWILIPCPPIIEKEQFEYARKLLQDSRRRWAKRGLREYLLSGLLRCAECGNTMTGRRAKNWGKYVYEYTDRKNTVGTQHKGCGRTIKTEDLDNEVWEAIQTWLEHPDEVAAAAEVDKEQQAGIPFEQMEIARLEKEIEKVKIGRKRLLTLFADGMDITEEEIHKQMRSLKVKEEKAIRNLKELKASVREIKEIQFNQNLLSEAAAYYLTGQHDKLTLADKKRLIRQLVREVIVYEDRIEIFTY</sequence>
<dbReference type="Pfam" id="PF07508">
    <property type="entry name" value="Recombinase"/>
    <property type="match status" value="1"/>
</dbReference>
<dbReference type="GO" id="GO:0003677">
    <property type="term" value="F:DNA binding"/>
    <property type="evidence" value="ECO:0007669"/>
    <property type="project" value="UniProtKB-KW"/>
</dbReference>
<keyword evidence="1" id="KW-0229">DNA integration</keyword>
<evidence type="ECO:0000313" key="10">
    <source>
        <dbReference type="Proteomes" id="UP000561326"/>
    </source>
</evidence>
<evidence type="ECO:0000256" key="3">
    <source>
        <dbReference type="ARBA" id="ARBA00023172"/>
    </source>
</evidence>
<name>A0A848CVP7_ANEAE</name>
<organism evidence="9 10">
    <name type="scientific">Aneurinibacillus aneurinilyticus</name>
    <name type="common">Bacillus aneurinolyticus</name>
    <dbReference type="NCBI Taxonomy" id="1391"/>
    <lineage>
        <taxon>Bacteria</taxon>
        <taxon>Bacillati</taxon>
        <taxon>Bacillota</taxon>
        <taxon>Bacilli</taxon>
        <taxon>Bacillales</taxon>
        <taxon>Paenibacillaceae</taxon>
        <taxon>Aneurinibacillus group</taxon>
        <taxon>Aneurinibacillus</taxon>
    </lineage>
</organism>
<dbReference type="PANTHER" id="PTHR30461">
    <property type="entry name" value="DNA-INVERTASE FROM LAMBDOID PROPHAGE"/>
    <property type="match status" value="1"/>
</dbReference>
<dbReference type="RefSeq" id="WP_168975789.1">
    <property type="nucleotide sequence ID" value="NZ_JABAGO010000035.1"/>
</dbReference>
<dbReference type="SUPFAM" id="SSF53041">
    <property type="entry name" value="Resolvase-like"/>
    <property type="match status" value="1"/>
</dbReference>
<reference evidence="9 10" key="1">
    <citation type="submission" date="2020-04" db="EMBL/GenBank/DDBJ databases">
        <authorList>
            <person name="Hitch T.C.A."/>
            <person name="Wylensek D."/>
            <person name="Clavel T."/>
        </authorList>
    </citation>
    <scope>NUCLEOTIDE SEQUENCE [LARGE SCALE GENOMIC DNA]</scope>
    <source>
        <strain evidence="9 10">WB01_D5_05</strain>
    </source>
</reference>
<dbReference type="InterPro" id="IPR006119">
    <property type="entry name" value="Resolv_N"/>
</dbReference>
<comment type="caution">
    <text evidence="9">The sequence shown here is derived from an EMBL/GenBank/DDBJ whole genome shotgun (WGS) entry which is preliminary data.</text>
</comment>
<evidence type="ECO:0000313" key="9">
    <source>
        <dbReference type="EMBL" id="NME99823.1"/>
    </source>
</evidence>
<dbReference type="PROSITE" id="PS00397">
    <property type="entry name" value="RECOMBINASES_1"/>
    <property type="match status" value="1"/>
</dbReference>
<dbReference type="InterPro" id="IPR011109">
    <property type="entry name" value="DNA_bind_recombinase_dom"/>
</dbReference>
<dbReference type="Proteomes" id="UP000561326">
    <property type="component" value="Unassembled WGS sequence"/>
</dbReference>
<evidence type="ECO:0000256" key="4">
    <source>
        <dbReference type="PIRSR" id="PIRSR606118-50"/>
    </source>
</evidence>
<dbReference type="InterPro" id="IPR006118">
    <property type="entry name" value="Recombinase_CS"/>
</dbReference>
<dbReference type="PROSITE" id="PS51736">
    <property type="entry name" value="RECOMBINASES_3"/>
    <property type="match status" value="1"/>
</dbReference>
<dbReference type="Gene3D" id="3.90.1750.20">
    <property type="entry name" value="Putative Large Serine Recombinase, Chain B, Domain 2"/>
    <property type="match status" value="1"/>
</dbReference>
<dbReference type="PANTHER" id="PTHR30461:SF23">
    <property type="entry name" value="DNA RECOMBINASE-RELATED"/>
    <property type="match status" value="1"/>
</dbReference>
<dbReference type="GO" id="GO:0000150">
    <property type="term" value="F:DNA strand exchange activity"/>
    <property type="evidence" value="ECO:0007669"/>
    <property type="project" value="InterPro"/>
</dbReference>
<evidence type="ECO:0000256" key="6">
    <source>
        <dbReference type="SAM" id="Coils"/>
    </source>
</evidence>
<feature type="domain" description="Resolvase/invertase-type recombinase catalytic" evidence="7">
    <location>
        <begin position="1"/>
        <end position="144"/>
    </location>
</feature>
<keyword evidence="3" id="KW-0233">DNA recombination</keyword>
<evidence type="ECO:0000256" key="1">
    <source>
        <dbReference type="ARBA" id="ARBA00022908"/>
    </source>
</evidence>
<dbReference type="Gene3D" id="3.40.50.1390">
    <property type="entry name" value="Resolvase, N-terminal catalytic domain"/>
    <property type="match status" value="1"/>
</dbReference>
<keyword evidence="2" id="KW-0238">DNA-binding</keyword>
<dbReference type="InterPro" id="IPR050639">
    <property type="entry name" value="SSR_resolvase"/>
</dbReference>
<dbReference type="Pfam" id="PF00239">
    <property type="entry name" value="Resolvase"/>
    <property type="match status" value="1"/>
</dbReference>
<dbReference type="InterPro" id="IPR036162">
    <property type="entry name" value="Resolvase-like_N_sf"/>
</dbReference>
<evidence type="ECO:0000259" key="7">
    <source>
        <dbReference type="PROSITE" id="PS51736"/>
    </source>
</evidence>
<proteinExistence type="predicted"/>
<gene>
    <name evidence="9" type="ORF">HF838_16435</name>
</gene>
<feature type="active site" description="O-(5'-phospho-DNA)-serine intermediate" evidence="4 5">
    <location>
        <position position="9"/>
    </location>
</feature>
<keyword evidence="6" id="KW-0175">Coiled coil</keyword>
<evidence type="ECO:0000256" key="5">
    <source>
        <dbReference type="PROSITE-ProRule" id="PRU10137"/>
    </source>
</evidence>
<evidence type="ECO:0000256" key="2">
    <source>
        <dbReference type="ARBA" id="ARBA00023125"/>
    </source>
</evidence>
<dbReference type="SMART" id="SM00857">
    <property type="entry name" value="Resolvase"/>
    <property type="match status" value="1"/>
</dbReference>
<dbReference type="Pfam" id="PF13408">
    <property type="entry name" value="Zn_ribbon_recom"/>
    <property type="match status" value="1"/>
</dbReference>
<protein>
    <submittedName>
        <fullName evidence="9">Recombinase family protein</fullName>
    </submittedName>
</protein>
<dbReference type="InterPro" id="IPR038109">
    <property type="entry name" value="DNA_bind_recomb_sf"/>
</dbReference>
<dbReference type="CDD" id="cd00338">
    <property type="entry name" value="Ser_Recombinase"/>
    <property type="match status" value="1"/>
</dbReference>
<evidence type="ECO:0000259" key="8">
    <source>
        <dbReference type="PROSITE" id="PS51737"/>
    </source>
</evidence>
<dbReference type="EMBL" id="JABAGO010000035">
    <property type="protein sequence ID" value="NME99823.1"/>
    <property type="molecule type" value="Genomic_DNA"/>
</dbReference>
<accession>A0A848CVP7</accession>
<feature type="domain" description="Recombinase" evidence="8">
    <location>
        <begin position="152"/>
        <end position="288"/>
    </location>
</feature>